<comment type="catalytic activity">
    <reaction evidence="18">
        <text>tRNA(Met) + L-methionine + ATP = L-methionyl-tRNA(Met) + AMP + diphosphate</text>
        <dbReference type="Rhea" id="RHEA:13481"/>
        <dbReference type="Rhea" id="RHEA-COMP:9667"/>
        <dbReference type="Rhea" id="RHEA-COMP:9698"/>
        <dbReference type="ChEBI" id="CHEBI:30616"/>
        <dbReference type="ChEBI" id="CHEBI:33019"/>
        <dbReference type="ChEBI" id="CHEBI:57844"/>
        <dbReference type="ChEBI" id="CHEBI:78442"/>
        <dbReference type="ChEBI" id="CHEBI:78530"/>
        <dbReference type="ChEBI" id="CHEBI:456215"/>
        <dbReference type="EC" id="6.1.1.10"/>
    </reaction>
</comment>
<evidence type="ECO:0000256" key="15">
    <source>
        <dbReference type="ARBA" id="ARBA00022917"/>
    </source>
</evidence>
<proteinExistence type="inferred from homology"/>
<dbReference type="GO" id="GO:0004825">
    <property type="term" value="F:methionine-tRNA ligase activity"/>
    <property type="evidence" value="ECO:0007669"/>
    <property type="project" value="UniProtKB-EC"/>
</dbReference>
<dbReference type="GO" id="GO:0005524">
    <property type="term" value="F:ATP binding"/>
    <property type="evidence" value="ECO:0007669"/>
    <property type="project" value="UniProtKB-KW"/>
</dbReference>
<dbReference type="Gene3D" id="1.10.730.10">
    <property type="entry name" value="Isoleucyl-tRNA Synthetase, Domain 1"/>
    <property type="match status" value="1"/>
</dbReference>
<name>A0A7V5UDY3_CALAY</name>
<dbReference type="InterPro" id="IPR041872">
    <property type="entry name" value="Anticodon_Met"/>
</dbReference>
<comment type="subcellular location">
    <subcellularLocation>
        <location evidence="2">Cytoplasm</location>
    </subcellularLocation>
</comment>
<feature type="non-terminal residue" evidence="21">
    <location>
        <position position="1"/>
    </location>
</feature>
<dbReference type="PROSITE" id="PS50886">
    <property type="entry name" value="TRBD"/>
    <property type="match status" value="1"/>
</dbReference>
<evidence type="ECO:0000256" key="18">
    <source>
        <dbReference type="ARBA" id="ARBA00047364"/>
    </source>
</evidence>
<dbReference type="FunFam" id="2.40.50.140:FF:000042">
    <property type="entry name" value="Methionine--tRNA ligase"/>
    <property type="match status" value="1"/>
</dbReference>
<dbReference type="GO" id="GO:0005829">
    <property type="term" value="C:cytosol"/>
    <property type="evidence" value="ECO:0007669"/>
    <property type="project" value="TreeGrafter"/>
</dbReference>
<evidence type="ECO:0000256" key="17">
    <source>
        <dbReference type="ARBA" id="ARBA00030904"/>
    </source>
</evidence>
<reference evidence="21" key="1">
    <citation type="journal article" date="2020" name="mSystems">
        <title>Genome- and Community-Level Interaction Insights into Carbon Utilization and Element Cycling Functions of Hydrothermarchaeota in Hydrothermal Sediment.</title>
        <authorList>
            <person name="Zhou Z."/>
            <person name="Liu Y."/>
            <person name="Xu W."/>
            <person name="Pan J."/>
            <person name="Luo Z.H."/>
            <person name="Li M."/>
        </authorList>
    </citation>
    <scope>NUCLEOTIDE SEQUENCE [LARGE SCALE GENOMIC DNA]</scope>
    <source>
        <strain evidence="21">HyVt-527</strain>
    </source>
</reference>
<dbReference type="PANTHER" id="PTHR45765:SF1">
    <property type="entry name" value="METHIONINE--TRNA LIGASE, CYTOPLASMIC"/>
    <property type="match status" value="1"/>
</dbReference>
<comment type="caution">
    <text evidence="21">The sequence shown here is derived from an EMBL/GenBank/DDBJ whole genome shotgun (WGS) entry which is preliminary data.</text>
</comment>
<keyword evidence="7" id="KW-0963">Cytoplasm</keyword>
<evidence type="ECO:0000256" key="5">
    <source>
        <dbReference type="ARBA" id="ARBA00012838"/>
    </source>
</evidence>
<dbReference type="SUPFAM" id="SSF47323">
    <property type="entry name" value="Anticodon-binding domain of a subclass of class I aminoacyl-tRNA synthetases"/>
    <property type="match status" value="1"/>
</dbReference>
<dbReference type="GO" id="GO:0046872">
    <property type="term" value="F:metal ion binding"/>
    <property type="evidence" value="ECO:0007669"/>
    <property type="project" value="UniProtKB-KW"/>
</dbReference>
<evidence type="ECO:0000256" key="3">
    <source>
        <dbReference type="ARBA" id="ARBA00008258"/>
    </source>
</evidence>
<evidence type="ECO:0000259" key="20">
    <source>
        <dbReference type="PROSITE" id="PS50886"/>
    </source>
</evidence>
<keyword evidence="12" id="KW-0862">Zinc</keyword>
<dbReference type="EC" id="6.1.1.10" evidence="5"/>
<dbReference type="SUPFAM" id="SSF50249">
    <property type="entry name" value="Nucleic acid-binding proteins"/>
    <property type="match status" value="1"/>
</dbReference>
<evidence type="ECO:0000256" key="9">
    <source>
        <dbReference type="ARBA" id="ARBA00022598"/>
    </source>
</evidence>
<dbReference type="CDD" id="cd07957">
    <property type="entry name" value="Anticodon_Ia_Met"/>
    <property type="match status" value="1"/>
</dbReference>
<keyword evidence="9 21" id="KW-0436">Ligase</keyword>
<comment type="subunit">
    <text evidence="4">Homodimer.</text>
</comment>
<protein>
    <recommendedName>
        <fullName evidence="6">Methionine--tRNA ligase</fullName>
        <ecNumber evidence="5">6.1.1.10</ecNumber>
    </recommendedName>
    <alternativeName>
        <fullName evidence="17">Methionyl-tRNA synthetase</fullName>
    </alternativeName>
</protein>
<dbReference type="InterPro" id="IPR004495">
    <property type="entry name" value="Met-tRNA-synth_bsu_C"/>
</dbReference>
<comment type="function">
    <text evidence="1">Is required not only for elongation of protein synthesis but also for the initiation of all mRNA translation through initiator tRNA(fMet) aminoacylation.</text>
</comment>
<evidence type="ECO:0000256" key="19">
    <source>
        <dbReference type="PROSITE-ProRule" id="PRU00209"/>
    </source>
</evidence>
<evidence type="ECO:0000256" key="2">
    <source>
        <dbReference type="ARBA" id="ARBA00004496"/>
    </source>
</evidence>
<dbReference type="Proteomes" id="UP000886124">
    <property type="component" value="Unassembled WGS sequence"/>
</dbReference>
<evidence type="ECO:0000256" key="7">
    <source>
        <dbReference type="ARBA" id="ARBA00022490"/>
    </source>
</evidence>
<keyword evidence="14 19" id="KW-0694">RNA-binding</keyword>
<dbReference type="GO" id="GO:0000049">
    <property type="term" value="F:tRNA binding"/>
    <property type="evidence" value="ECO:0007669"/>
    <property type="project" value="UniProtKB-UniRule"/>
</dbReference>
<evidence type="ECO:0000256" key="12">
    <source>
        <dbReference type="ARBA" id="ARBA00022833"/>
    </source>
</evidence>
<dbReference type="InterPro" id="IPR002547">
    <property type="entry name" value="tRNA-bd_dom"/>
</dbReference>
<evidence type="ECO:0000256" key="6">
    <source>
        <dbReference type="ARBA" id="ARBA00018753"/>
    </source>
</evidence>
<evidence type="ECO:0000256" key="4">
    <source>
        <dbReference type="ARBA" id="ARBA00011738"/>
    </source>
</evidence>
<evidence type="ECO:0000313" key="21">
    <source>
        <dbReference type="EMBL" id="HHJ51703.1"/>
    </source>
</evidence>
<dbReference type="Gene3D" id="2.40.50.140">
    <property type="entry name" value="Nucleic acid-binding proteins"/>
    <property type="match status" value="1"/>
</dbReference>
<keyword evidence="13" id="KW-0067">ATP-binding</keyword>
<feature type="domain" description="TRNA-binding" evidence="20">
    <location>
        <begin position="202"/>
        <end position="302"/>
    </location>
</feature>
<keyword evidence="16" id="KW-0030">Aminoacyl-tRNA synthetase</keyword>
<dbReference type="Pfam" id="PF01588">
    <property type="entry name" value="tRNA_bind"/>
    <property type="match status" value="1"/>
</dbReference>
<organism evidence="21">
    <name type="scientific">Caldithrix abyssi</name>
    <dbReference type="NCBI Taxonomy" id="187145"/>
    <lineage>
        <taxon>Bacteria</taxon>
        <taxon>Pseudomonadati</taxon>
        <taxon>Calditrichota</taxon>
        <taxon>Calditrichia</taxon>
        <taxon>Calditrichales</taxon>
        <taxon>Calditrichaceae</taxon>
        <taxon>Caldithrix</taxon>
    </lineage>
</organism>
<evidence type="ECO:0000256" key="1">
    <source>
        <dbReference type="ARBA" id="ARBA00003314"/>
    </source>
</evidence>
<dbReference type="InterPro" id="IPR012340">
    <property type="entry name" value="NA-bd_OB-fold"/>
</dbReference>
<keyword evidence="8 19" id="KW-0820">tRNA-binding</keyword>
<keyword evidence="15" id="KW-0648">Protein biosynthesis</keyword>
<gene>
    <name evidence="21" type="primary">metG</name>
    <name evidence="21" type="ORF">ENJ89_00785</name>
</gene>
<dbReference type="GO" id="GO:0006431">
    <property type="term" value="P:methionyl-tRNA aminoacylation"/>
    <property type="evidence" value="ECO:0007669"/>
    <property type="project" value="InterPro"/>
</dbReference>
<evidence type="ECO:0000256" key="11">
    <source>
        <dbReference type="ARBA" id="ARBA00022741"/>
    </source>
</evidence>
<evidence type="ECO:0000256" key="10">
    <source>
        <dbReference type="ARBA" id="ARBA00022723"/>
    </source>
</evidence>
<evidence type="ECO:0000256" key="13">
    <source>
        <dbReference type="ARBA" id="ARBA00022840"/>
    </source>
</evidence>
<evidence type="ECO:0000256" key="16">
    <source>
        <dbReference type="ARBA" id="ARBA00023146"/>
    </source>
</evidence>
<dbReference type="AlphaFoldDB" id="A0A7V5UDY3"/>
<dbReference type="CDD" id="cd02800">
    <property type="entry name" value="tRNA_bind_EcMetRS_like"/>
    <property type="match status" value="1"/>
</dbReference>
<dbReference type="InterPro" id="IPR023458">
    <property type="entry name" value="Met-tRNA_ligase_1"/>
</dbReference>
<accession>A0A7V5UDY3</accession>
<evidence type="ECO:0000256" key="8">
    <source>
        <dbReference type="ARBA" id="ARBA00022555"/>
    </source>
</evidence>
<comment type="similarity">
    <text evidence="3">Belongs to the class-I aminoacyl-tRNA synthetase family. MetG type 1 subfamily.</text>
</comment>
<sequence length="302" mass="34358">KDFQARHNNELADILGNFINRTMTFVHKYFDGKTPALGKLDELDRELLERLSAAPEKLGRYIDRFQFKNYVREFMDVARFANKYFNDKEPWKTRKSDPESCATTIHLCLQTAAKLSVWGEPLIPFTARKIWQMLNLNEPFRWEAETVRLPEGHALNPAIILFKKIEDDAIQAEIDRLQKALTGSGHAQEEQPPETELIDIETFAKVDLRVAEIVAAEKIKKTDKLLKLKIKLGDRERQLVAGVAQHYQPQELIGRKIIVVANLKPAVLRGEKSEGMLLAAKDGDRLSLLTVSEDVPSGSKIS</sequence>
<keyword evidence="11" id="KW-0547">Nucleotide-binding</keyword>
<dbReference type="PANTHER" id="PTHR45765">
    <property type="entry name" value="METHIONINE--TRNA LIGASE"/>
    <property type="match status" value="1"/>
</dbReference>
<dbReference type="EMBL" id="DROD01000054">
    <property type="protein sequence ID" value="HHJ51703.1"/>
    <property type="molecule type" value="Genomic_DNA"/>
</dbReference>
<dbReference type="Pfam" id="PF19303">
    <property type="entry name" value="Anticodon_3"/>
    <property type="match status" value="1"/>
</dbReference>
<keyword evidence="10" id="KW-0479">Metal-binding</keyword>
<dbReference type="InterPro" id="IPR009080">
    <property type="entry name" value="tRNAsynth_Ia_anticodon-bd"/>
</dbReference>
<evidence type="ECO:0000256" key="14">
    <source>
        <dbReference type="ARBA" id="ARBA00022884"/>
    </source>
</evidence>
<dbReference type="NCBIfam" id="TIGR00399">
    <property type="entry name" value="metG_C_term"/>
    <property type="match status" value="1"/>
</dbReference>